<dbReference type="EMBL" id="BARV01041907">
    <property type="protein sequence ID" value="GAI55169.1"/>
    <property type="molecule type" value="Genomic_DNA"/>
</dbReference>
<reference evidence="1" key="1">
    <citation type="journal article" date="2014" name="Front. Microbiol.">
        <title>High frequency of phylogenetically diverse reductive dehalogenase-homologous genes in deep subseafloor sedimentary metagenomes.</title>
        <authorList>
            <person name="Kawai M."/>
            <person name="Futagami T."/>
            <person name="Toyoda A."/>
            <person name="Takaki Y."/>
            <person name="Nishi S."/>
            <person name="Hori S."/>
            <person name="Arai W."/>
            <person name="Tsubouchi T."/>
            <person name="Morono Y."/>
            <person name="Uchiyama I."/>
            <person name="Ito T."/>
            <person name="Fujiyama A."/>
            <person name="Inagaki F."/>
            <person name="Takami H."/>
        </authorList>
    </citation>
    <scope>NUCLEOTIDE SEQUENCE</scope>
    <source>
        <strain evidence="1">Expedition CK06-06</strain>
    </source>
</reference>
<evidence type="ECO:0000313" key="1">
    <source>
        <dbReference type="EMBL" id="GAI55169.1"/>
    </source>
</evidence>
<comment type="caution">
    <text evidence="1">The sequence shown here is derived from an EMBL/GenBank/DDBJ whole genome shotgun (WGS) entry which is preliminary data.</text>
</comment>
<name>X1RHX3_9ZZZZ</name>
<accession>X1RHX3</accession>
<protein>
    <submittedName>
        <fullName evidence="1">Uncharacterized protein</fullName>
    </submittedName>
</protein>
<organism evidence="1">
    <name type="scientific">marine sediment metagenome</name>
    <dbReference type="NCBI Taxonomy" id="412755"/>
    <lineage>
        <taxon>unclassified sequences</taxon>
        <taxon>metagenomes</taxon>
        <taxon>ecological metagenomes</taxon>
    </lineage>
</organism>
<dbReference type="AlphaFoldDB" id="X1RHX3"/>
<feature type="non-terminal residue" evidence="1">
    <location>
        <position position="1"/>
    </location>
</feature>
<gene>
    <name evidence="1" type="ORF">S06H3_63244</name>
</gene>
<proteinExistence type="predicted"/>
<sequence>DTLWFVVEGNDYKRTVEAYPTNYTDGRNDYANVTTGCGVGTARRELNAISEDPGVFTISFSDKWVANIVAIRPEEEVPPAVGRSFGFIFG</sequence>